<dbReference type="EC" id="2.7.1.21" evidence="2 11"/>
<dbReference type="SUPFAM" id="SSF52540">
    <property type="entry name" value="P-loop containing nucleoside triphosphate hydrolases"/>
    <property type="match status" value="1"/>
</dbReference>
<evidence type="ECO:0000256" key="10">
    <source>
        <dbReference type="ARBA" id="ARBA00022840"/>
    </source>
</evidence>
<dbReference type="GO" id="GO:0071897">
    <property type="term" value="P:DNA biosynthetic process"/>
    <property type="evidence" value="ECO:0007669"/>
    <property type="project" value="UniProtKB-KW"/>
</dbReference>
<evidence type="ECO:0000256" key="1">
    <source>
        <dbReference type="ARBA" id="ARBA00007587"/>
    </source>
</evidence>
<feature type="active site" description="Proton acceptor" evidence="11 12">
    <location>
        <position position="90"/>
    </location>
</feature>
<reference evidence="15 16" key="1">
    <citation type="submission" date="2016-10" db="EMBL/GenBank/DDBJ databases">
        <authorList>
            <person name="Varghese N."/>
            <person name="Submissions S."/>
        </authorList>
    </citation>
    <scope>NUCLEOTIDE SEQUENCE [LARGE SCALE GENOMIC DNA]</scope>
    <source>
        <strain evidence="15 16">CGMCC 1.6377</strain>
    </source>
</reference>
<dbReference type="GO" id="GO:0004797">
    <property type="term" value="F:thymidine kinase activity"/>
    <property type="evidence" value="ECO:0007669"/>
    <property type="project" value="UniProtKB-UniRule"/>
</dbReference>
<evidence type="ECO:0000256" key="7">
    <source>
        <dbReference type="ARBA" id="ARBA00022741"/>
    </source>
</evidence>
<dbReference type="GO" id="GO:0005524">
    <property type="term" value="F:ATP binding"/>
    <property type="evidence" value="ECO:0007669"/>
    <property type="project" value="UniProtKB-UniRule"/>
</dbReference>
<keyword evidence="4 11" id="KW-0237">DNA synthesis</keyword>
<comment type="subcellular location">
    <subcellularLocation>
        <location evidence="11">Cytoplasm</location>
    </subcellularLocation>
</comment>
<organism evidence="15 16">
    <name type="scientific">Halorubrum aquaticum</name>
    <dbReference type="NCBI Taxonomy" id="387340"/>
    <lineage>
        <taxon>Archaea</taxon>
        <taxon>Methanobacteriati</taxon>
        <taxon>Methanobacteriota</taxon>
        <taxon>Stenosarchaea group</taxon>
        <taxon>Halobacteria</taxon>
        <taxon>Halobacteriales</taxon>
        <taxon>Haloferacaceae</taxon>
        <taxon>Halorubrum</taxon>
    </lineage>
</organism>
<dbReference type="PANTHER" id="PTHR11441">
    <property type="entry name" value="THYMIDINE KINASE"/>
    <property type="match status" value="1"/>
</dbReference>
<feature type="binding site" evidence="11">
    <location>
        <begin position="89"/>
        <end position="92"/>
    </location>
    <ligand>
        <name>ATP</name>
        <dbReference type="ChEBI" id="CHEBI:30616"/>
    </ligand>
</feature>
<keyword evidence="5 11" id="KW-0808">Transferase</keyword>
<dbReference type="InterPro" id="IPR020633">
    <property type="entry name" value="Thymidine_kinase_CS"/>
</dbReference>
<dbReference type="GO" id="GO:0005737">
    <property type="term" value="C:cytoplasm"/>
    <property type="evidence" value="ECO:0007669"/>
    <property type="project" value="UniProtKB-SubCell"/>
</dbReference>
<evidence type="ECO:0000256" key="5">
    <source>
        <dbReference type="ARBA" id="ARBA00022679"/>
    </source>
</evidence>
<gene>
    <name evidence="11" type="primary">tdk</name>
    <name evidence="15" type="ORF">SAMN04488066_105160</name>
</gene>
<dbReference type="HAMAP" id="MF_00124">
    <property type="entry name" value="Thymidine_kinase"/>
    <property type="match status" value="1"/>
</dbReference>
<dbReference type="EMBL" id="FOPZ01000005">
    <property type="protein sequence ID" value="SFH48677.1"/>
    <property type="molecule type" value="Genomic_DNA"/>
</dbReference>
<dbReference type="PROSITE" id="PS00603">
    <property type="entry name" value="TK_CELLULAR_TYPE"/>
    <property type="match status" value="1"/>
</dbReference>
<keyword evidence="7 11" id="KW-0547">Nucleotide-binding</keyword>
<comment type="catalytic activity">
    <reaction evidence="11">
        <text>thymidine + ATP = dTMP + ADP + H(+)</text>
        <dbReference type="Rhea" id="RHEA:19129"/>
        <dbReference type="ChEBI" id="CHEBI:15378"/>
        <dbReference type="ChEBI" id="CHEBI:17748"/>
        <dbReference type="ChEBI" id="CHEBI:30616"/>
        <dbReference type="ChEBI" id="CHEBI:63528"/>
        <dbReference type="ChEBI" id="CHEBI:456216"/>
        <dbReference type="EC" id="2.7.1.21"/>
    </reaction>
</comment>
<keyword evidence="10 11" id="KW-0067">ATP-binding</keyword>
<dbReference type="FunFam" id="3.30.60.20:FF:000026">
    <property type="entry name" value="Thymidine kinase"/>
    <property type="match status" value="1"/>
</dbReference>
<evidence type="ECO:0000256" key="11">
    <source>
        <dbReference type="HAMAP-Rule" id="MF_00124"/>
    </source>
</evidence>
<comment type="subunit">
    <text evidence="11">Homotetramer.</text>
</comment>
<comment type="similarity">
    <text evidence="1 11">Belongs to the thymidine kinase family.</text>
</comment>
<feature type="region of interest" description="Disordered" evidence="14">
    <location>
        <begin position="191"/>
        <end position="231"/>
    </location>
</feature>
<feature type="binding site" evidence="11">
    <location>
        <begin position="15"/>
        <end position="22"/>
    </location>
    <ligand>
        <name>ATP</name>
        <dbReference type="ChEBI" id="CHEBI:30616"/>
    </ligand>
</feature>
<dbReference type="PANTHER" id="PTHR11441:SF0">
    <property type="entry name" value="THYMIDINE KINASE, CYTOSOLIC"/>
    <property type="match status" value="1"/>
</dbReference>
<accession>A0A1I3AF13</accession>
<keyword evidence="3 11" id="KW-0963">Cytoplasm</keyword>
<dbReference type="OrthoDB" id="372131at2157"/>
<dbReference type="GO" id="GO:0008270">
    <property type="term" value="F:zinc ion binding"/>
    <property type="evidence" value="ECO:0007669"/>
    <property type="project" value="UniProtKB-UniRule"/>
</dbReference>
<evidence type="ECO:0000256" key="8">
    <source>
        <dbReference type="ARBA" id="ARBA00022777"/>
    </source>
</evidence>
<dbReference type="NCBIfam" id="NF003296">
    <property type="entry name" value="PRK04296.1-1"/>
    <property type="match status" value="1"/>
</dbReference>
<dbReference type="PIRSF" id="PIRSF035805">
    <property type="entry name" value="TK_cell"/>
    <property type="match status" value="1"/>
</dbReference>
<evidence type="ECO:0000256" key="6">
    <source>
        <dbReference type="ARBA" id="ARBA00022723"/>
    </source>
</evidence>
<dbReference type="RefSeq" id="WP_149784005.1">
    <property type="nucleotide sequence ID" value="NZ_BAAADP010000003.1"/>
</dbReference>
<dbReference type="GO" id="GO:0046104">
    <property type="term" value="P:thymidine metabolic process"/>
    <property type="evidence" value="ECO:0007669"/>
    <property type="project" value="TreeGrafter"/>
</dbReference>
<feature type="compositionally biased region" description="Basic and acidic residues" evidence="14">
    <location>
        <begin position="191"/>
        <end position="212"/>
    </location>
</feature>
<evidence type="ECO:0000313" key="16">
    <source>
        <dbReference type="Proteomes" id="UP000323537"/>
    </source>
</evidence>
<feature type="binding site" evidence="11">
    <location>
        <position position="184"/>
    </location>
    <ligand>
        <name>Zn(2+)</name>
        <dbReference type="ChEBI" id="CHEBI:29105"/>
    </ligand>
</feature>
<dbReference type="InterPro" id="IPR027417">
    <property type="entry name" value="P-loop_NTPase"/>
</dbReference>
<feature type="binding site" evidence="11">
    <location>
        <position position="187"/>
    </location>
    <ligand>
        <name>Zn(2+)</name>
        <dbReference type="ChEBI" id="CHEBI:29105"/>
    </ligand>
</feature>
<dbReference type="AlphaFoldDB" id="A0A1I3AF13"/>
<evidence type="ECO:0000256" key="13">
    <source>
        <dbReference type="PIRSR" id="PIRSR035805-2"/>
    </source>
</evidence>
<feature type="binding site" evidence="11">
    <location>
        <position position="149"/>
    </location>
    <ligand>
        <name>Zn(2+)</name>
        <dbReference type="ChEBI" id="CHEBI:29105"/>
    </ligand>
</feature>
<feature type="binding site" evidence="13">
    <location>
        <position position="180"/>
    </location>
    <ligand>
        <name>substrate</name>
    </ligand>
</feature>
<feature type="binding site" evidence="13">
    <location>
        <begin position="172"/>
        <end position="175"/>
    </location>
    <ligand>
        <name>substrate</name>
    </ligand>
</feature>
<evidence type="ECO:0000256" key="2">
    <source>
        <dbReference type="ARBA" id="ARBA00012118"/>
    </source>
</evidence>
<keyword evidence="9 11" id="KW-0862">Zinc</keyword>
<dbReference type="Gene3D" id="3.40.50.300">
    <property type="entry name" value="P-loop containing nucleotide triphosphate hydrolases"/>
    <property type="match status" value="1"/>
</dbReference>
<keyword evidence="16" id="KW-1185">Reference proteome</keyword>
<keyword evidence="6 11" id="KW-0479">Metal-binding</keyword>
<evidence type="ECO:0000256" key="12">
    <source>
        <dbReference type="PIRSR" id="PIRSR035805-1"/>
    </source>
</evidence>
<feature type="binding site" evidence="11">
    <location>
        <position position="146"/>
    </location>
    <ligand>
        <name>Zn(2+)</name>
        <dbReference type="ChEBI" id="CHEBI:29105"/>
    </ligand>
</feature>
<dbReference type="Proteomes" id="UP000323537">
    <property type="component" value="Unassembled WGS sequence"/>
</dbReference>
<proteinExistence type="inferred from homology"/>
<sequence>MHAITQSGWVEVISGSMFSGKTEELLRRLRRAEIAGQSVAVYKPAVDDRYGETTIGTHNGRQWDATVVDDDDPLGILDDDPAAEVVAIDEANFFSNDLVEACNALADRGSRVIVSGTDQTFRGEPFEPLPQLMATAEYVDKLRAICTVCGEPATRNQRLIEGEPAHVEDPTILVGAAESYEARCRDCHVLRTGERSERGEREERSERPDRAGGENAVDADRTNGASDADDD</sequence>
<dbReference type="Pfam" id="PF00265">
    <property type="entry name" value="TK"/>
    <property type="match status" value="1"/>
</dbReference>
<name>A0A1I3AF13_9EURY</name>
<evidence type="ECO:0000256" key="14">
    <source>
        <dbReference type="SAM" id="MobiDB-lite"/>
    </source>
</evidence>
<evidence type="ECO:0000256" key="3">
    <source>
        <dbReference type="ARBA" id="ARBA00022490"/>
    </source>
</evidence>
<dbReference type="Gene3D" id="3.30.60.20">
    <property type="match status" value="1"/>
</dbReference>
<evidence type="ECO:0000313" key="15">
    <source>
        <dbReference type="EMBL" id="SFH48677.1"/>
    </source>
</evidence>
<protein>
    <recommendedName>
        <fullName evidence="2 11">Thymidine kinase</fullName>
        <ecNumber evidence="2 11">2.7.1.21</ecNumber>
    </recommendedName>
</protein>
<keyword evidence="8 11" id="KW-0418">Kinase</keyword>
<evidence type="ECO:0000256" key="9">
    <source>
        <dbReference type="ARBA" id="ARBA00022833"/>
    </source>
</evidence>
<dbReference type="InterPro" id="IPR001267">
    <property type="entry name" value="Thymidine_kinase"/>
</dbReference>
<evidence type="ECO:0000256" key="4">
    <source>
        <dbReference type="ARBA" id="ARBA00022634"/>
    </source>
</evidence>
<dbReference type="SUPFAM" id="SSF57716">
    <property type="entry name" value="Glucocorticoid receptor-like (DNA-binding domain)"/>
    <property type="match status" value="1"/>
</dbReference>